<proteinExistence type="predicted"/>
<evidence type="ECO:0000313" key="2">
    <source>
        <dbReference type="Proteomes" id="UP000017559"/>
    </source>
</evidence>
<dbReference type="HOGENOM" id="CLU_018544_12_1_1"/>
<keyword evidence="2" id="KW-1185">Reference proteome</keyword>
<comment type="caution">
    <text evidence="1">The sequence shown here is derived from an EMBL/GenBank/DDBJ whole genome shotgun (WGS) entry which is preliminary data.</text>
</comment>
<dbReference type="AlphaFoldDB" id="V2WGN0"/>
<dbReference type="Gene3D" id="3.80.10.10">
    <property type="entry name" value="Ribonuclease Inhibitor"/>
    <property type="match status" value="1"/>
</dbReference>
<dbReference type="KEGG" id="mrr:Moror_9424"/>
<organism evidence="1 2">
    <name type="scientific">Moniliophthora roreri (strain MCA 2997)</name>
    <name type="common">Cocoa frosty pod rot fungus</name>
    <name type="synonym">Crinipellis roreri</name>
    <dbReference type="NCBI Taxonomy" id="1381753"/>
    <lineage>
        <taxon>Eukaryota</taxon>
        <taxon>Fungi</taxon>
        <taxon>Dikarya</taxon>
        <taxon>Basidiomycota</taxon>
        <taxon>Agaricomycotina</taxon>
        <taxon>Agaricomycetes</taxon>
        <taxon>Agaricomycetidae</taxon>
        <taxon>Agaricales</taxon>
        <taxon>Marasmiineae</taxon>
        <taxon>Marasmiaceae</taxon>
        <taxon>Moniliophthora</taxon>
    </lineage>
</organism>
<reference evidence="1 2" key="1">
    <citation type="journal article" date="2014" name="BMC Genomics">
        <title>Genome and secretome analysis of the hemibiotrophic fungal pathogen, Moniliophthora roreri, which causes frosty pod rot disease of cacao: mechanisms of the biotrophic and necrotrophic phases.</title>
        <authorList>
            <person name="Meinhardt L.W."/>
            <person name="Costa G.G.L."/>
            <person name="Thomazella D.P.T."/>
            <person name="Teixeira P.J.P.L."/>
            <person name="Carazzolle M.F."/>
            <person name="Schuster S.C."/>
            <person name="Carlson J.E."/>
            <person name="Guiltinan M.J."/>
            <person name="Mieczkowski P."/>
            <person name="Farmer A."/>
            <person name="Ramaraj T."/>
            <person name="Crozier J."/>
            <person name="Davis R.E."/>
            <person name="Shao J."/>
            <person name="Melnick R.L."/>
            <person name="Pereira G.A.G."/>
            <person name="Bailey B.A."/>
        </authorList>
    </citation>
    <scope>NUCLEOTIDE SEQUENCE [LARGE SCALE GENOMIC DNA]</scope>
    <source>
        <strain evidence="1 2">MCA 2997</strain>
    </source>
</reference>
<protein>
    <submittedName>
        <fullName evidence="1">Uncharacterized protein</fullName>
    </submittedName>
</protein>
<gene>
    <name evidence="1" type="ORF">Moror_9424</name>
</gene>
<accession>V2WGN0</accession>
<name>V2WGN0_MONRO</name>
<evidence type="ECO:0000313" key="1">
    <source>
        <dbReference type="EMBL" id="ESK86013.1"/>
    </source>
</evidence>
<dbReference type="EMBL" id="AWSO01000990">
    <property type="protein sequence ID" value="ESK86013.1"/>
    <property type="molecule type" value="Genomic_DNA"/>
</dbReference>
<dbReference type="Proteomes" id="UP000017559">
    <property type="component" value="Unassembled WGS sequence"/>
</dbReference>
<dbReference type="SUPFAM" id="SSF52047">
    <property type="entry name" value="RNI-like"/>
    <property type="match status" value="1"/>
</dbReference>
<dbReference type="InterPro" id="IPR032675">
    <property type="entry name" value="LRR_dom_sf"/>
</dbReference>
<dbReference type="OrthoDB" id="3365698at2759"/>
<sequence>MATTSLNESPFPERSSIRDLPVEILLRHTTSPLHRLVIEQLASDAEKELTVYQAEIDRLRVSPAFLKRKRDGLKEKLSQYRSLLSPAHWLPPEILGYIFSIFNDLSNHEKWLQPSKTAPALVVSGTCGKWRDVALSFPSLWSSIFIRFEEQWEDPEYHRLDLITRLFLERSQKSPLKLTLMFDDLLSLDDGDGAVSILKILVRHCERWHTVEFLFMAQRVIAHEVFKPIAGCLPILTNLRFSGVEDKTEGPLDFHCDLFSDCPALISVACKLHCPFAMSWPLPWGQIRSLCIDNTYTADTVLIASFCPNIERLVIKWCGGDVYTGDHLCIPGVTHLSIAAVDADEAYCIFKYLTLPRLSSLEISCTDGRDHAKYLPWIEWDEQYIADFFRRSAGCSVTSLLLKYVPISDEQLIQLLRFMPALSSLRIVESGLYLFGNPNLTITRRFLQRLSIDDTAPPLLPKLTNIKLVLHDDDLVSDVLPNALRSRWITDDMKLKIGVECIKSIDVTLIAESREIFEVLTTKLQFLRDAGAWVTLGRLN</sequence>